<dbReference type="EMBL" id="LDJI01000026">
    <property type="protein sequence ID" value="KRG63105.1"/>
    <property type="molecule type" value="Genomic_DNA"/>
</dbReference>
<gene>
    <name evidence="1" type="ORF">ABB26_14115</name>
</gene>
<dbReference type="InterPro" id="IPR004220">
    <property type="entry name" value="5-COMe_2-OHmuconate_Isoase"/>
</dbReference>
<dbReference type="CDD" id="cd00580">
    <property type="entry name" value="CHMI"/>
    <property type="match status" value="1"/>
</dbReference>
<accession>A0A0R0CB24</accession>
<dbReference type="Pfam" id="PF02962">
    <property type="entry name" value="CHMI"/>
    <property type="match status" value="1"/>
</dbReference>
<evidence type="ECO:0000313" key="1">
    <source>
        <dbReference type="EMBL" id="KRG63105.1"/>
    </source>
</evidence>
<dbReference type="AlphaFoldDB" id="A0A0R0CB24"/>
<dbReference type="RefSeq" id="WP_057635205.1">
    <property type="nucleotide sequence ID" value="NZ_LDJI01000026.1"/>
</dbReference>
<evidence type="ECO:0000313" key="2">
    <source>
        <dbReference type="Proteomes" id="UP000050864"/>
    </source>
</evidence>
<comment type="caution">
    <text evidence="1">The sequence shown here is derived from an EMBL/GenBank/DDBJ whole genome shotgun (WGS) entry which is preliminary data.</text>
</comment>
<dbReference type="STRING" id="405444.ABB26_14115"/>
<dbReference type="SUPFAM" id="SSF55331">
    <property type="entry name" value="Tautomerase/MIF"/>
    <property type="match status" value="1"/>
</dbReference>
<dbReference type="GO" id="GO:0008704">
    <property type="term" value="F:5-carboxymethyl-2-hydroxymuconate delta-isomerase activity"/>
    <property type="evidence" value="ECO:0007669"/>
    <property type="project" value="InterPro"/>
</dbReference>
<protein>
    <recommendedName>
        <fullName evidence="3">5-carboxymethyl-2-hydroxymuconate isomerase</fullName>
    </recommendedName>
</protein>
<reference evidence="1 2" key="1">
    <citation type="submission" date="2015-05" db="EMBL/GenBank/DDBJ databases">
        <title>Genome sequencing and analysis of members of genus Stenotrophomonas.</title>
        <authorList>
            <person name="Patil P.P."/>
            <person name="Midha S."/>
            <person name="Patil P.B."/>
        </authorList>
    </citation>
    <scope>NUCLEOTIDE SEQUENCE [LARGE SCALE GENOMIC DNA]</scope>
    <source>
        <strain evidence="1 2">DSM 18929</strain>
    </source>
</reference>
<dbReference type="InterPro" id="IPR014347">
    <property type="entry name" value="Tautomerase/MIF_sf"/>
</dbReference>
<dbReference type="PANTHER" id="PTHR37950">
    <property type="entry name" value="4-HYDROXYPHENYLACETATE CATABOLISM PROTEIN"/>
    <property type="match status" value="1"/>
</dbReference>
<dbReference type="Gene3D" id="3.30.429.10">
    <property type="entry name" value="Macrophage Migration Inhibitory Factor"/>
    <property type="match status" value="1"/>
</dbReference>
<organism evidence="1 2">
    <name type="scientific">Stenotrophomonas humi</name>
    <dbReference type="NCBI Taxonomy" id="405444"/>
    <lineage>
        <taxon>Bacteria</taxon>
        <taxon>Pseudomonadati</taxon>
        <taxon>Pseudomonadota</taxon>
        <taxon>Gammaproteobacteria</taxon>
        <taxon>Lysobacterales</taxon>
        <taxon>Lysobacteraceae</taxon>
        <taxon>Stenotrophomonas</taxon>
    </lineage>
</organism>
<dbReference type="OrthoDB" id="9814215at2"/>
<dbReference type="PANTHER" id="PTHR37950:SF1">
    <property type="entry name" value="4-HYDROXYPHENYLACETATE CATABOLISM PROTEIN"/>
    <property type="match status" value="1"/>
</dbReference>
<evidence type="ECO:0008006" key="3">
    <source>
        <dbReference type="Google" id="ProtNLM"/>
    </source>
</evidence>
<dbReference type="PATRIC" id="fig|405444.3.peg.1927"/>
<proteinExistence type="predicted"/>
<sequence length="119" mass="12656">MPHLTIEYSNNLGTTLAPALLHAANEALMHTGQFQEADIKSRAIGFDHFAIGTADKARAFVAAKLSILGGRTAGTKREIAQALLAALETAIAADGLELQTSVEILDIDRDSYAKSHRQG</sequence>
<keyword evidence="2" id="KW-1185">Reference proteome</keyword>
<dbReference type="Proteomes" id="UP000050864">
    <property type="component" value="Unassembled WGS sequence"/>
</dbReference>
<name>A0A0R0CB24_9GAMM</name>